<evidence type="ECO:0000313" key="3">
    <source>
        <dbReference type="Proteomes" id="UP000199700"/>
    </source>
</evidence>
<dbReference type="InterPro" id="IPR029063">
    <property type="entry name" value="SAM-dependent_MTases_sf"/>
</dbReference>
<dbReference type="RefSeq" id="WP_092107924.1">
    <property type="nucleotide sequence ID" value="NZ_LT629739.1"/>
</dbReference>
<dbReference type="OrthoDB" id="9809391at2"/>
<sequence>MTTADGSAGDADYGVIGSGYRQYRRPEPEFERAIVAALGDARRVVNVGAGAGSYEPDNREVTAVEPSATMRAQRRAHQAPAIDASAESLPFADSSFDAALSTFSIHQWQNLEAGLCEMRRVSRGPVVIMTCDPVQVEKFWLRDYAPEVIETEARRYPSLERIQACLGGTVEIETLPIPLACADGFAEAYFGRPEMFLDPGARKANSAWSFVSQDSALRSVESLRRSLDNGRWDEEHGGLRACSHFEGSLVLIRVED</sequence>
<evidence type="ECO:0000313" key="2">
    <source>
        <dbReference type="EMBL" id="SDT08353.1"/>
    </source>
</evidence>
<dbReference type="PANTHER" id="PTHR43591">
    <property type="entry name" value="METHYLTRANSFERASE"/>
    <property type="match status" value="1"/>
</dbReference>
<organism evidence="2 3">
    <name type="scientific">Brevibacterium sandarakinum</name>
    <dbReference type="NCBI Taxonomy" id="629680"/>
    <lineage>
        <taxon>Bacteria</taxon>
        <taxon>Bacillati</taxon>
        <taxon>Actinomycetota</taxon>
        <taxon>Actinomycetes</taxon>
        <taxon>Micrococcales</taxon>
        <taxon>Brevibacteriaceae</taxon>
        <taxon>Brevibacterium</taxon>
    </lineage>
</organism>
<accession>A0A1H1XGC8</accession>
<dbReference type="InterPro" id="IPR013216">
    <property type="entry name" value="Methyltransf_11"/>
</dbReference>
<dbReference type="GO" id="GO:0008757">
    <property type="term" value="F:S-adenosylmethionine-dependent methyltransferase activity"/>
    <property type="evidence" value="ECO:0007669"/>
    <property type="project" value="InterPro"/>
</dbReference>
<dbReference type="PANTHER" id="PTHR43591:SF24">
    <property type="entry name" value="2-METHOXY-6-POLYPRENYL-1,4-BENZOQUINOL METHYLASE, MITOCHONDRIAL"/>
    <property type="match status" value="1"/>
</dbReference>
<keyword evidence="2" id="KW-0489">Methyltransferase</keyword>
<dbReference type="STRING" id="629680.SAMN04489751_3713"/>
<dbReference type="Gene3D" id="3.40.50.150">
    <property type="entry name" value="Vaccinia Virus protein VP39"/>
    <property type="match status" value="1"/>
</dbReference>
<keyword evidence="2" id="KW-0808">Transferase</keyword>
<name>A0A1H1XGC8_BRESA</name>
<protein>
    <submittedName>
        <fullName evidence="2">Methyltransferase domain-containing protein</fullName>
    </submittedName>
</protein>
<proteinExistence type="predicted"/>
<dbReference type="AlphaFoldDB" id="A0A1H1XGC8"/>
<dbReference type="Proteomes" id="UP000199700">
    <property type="component" value="Chromosome"/>
</dbReference>
<dbReference type="SUPFAM" id="SSF53335">
    <property type="entry name" value="S-adenosyl-L-methionine-dependent methyltransferases"/>
    <property type="match status" value="1"/>
</dbReference>
<dbReference type="Pfam" id="PF08241">
    <property type="entry name" value="Methyltransf_11"/>
    <property type="match status" value="1"/>
</dbReference>
<reference evidence="2" key="1">
    <citation type="submission" date="2016-10" db="EMBL/GenBank/DDBJ databases">
        <authorList>
            <person name="Varghese N."/>
            <person name="Submissions S."/>
        </authorList>
    </citation>
    <scope>NUCLEOTIDE SEQUENCE [LARGE SCALE GENOMIC DNA]</scope>
    <source>
        <strain evidence="2">DSM 22082</strain>
    </source>
</reference>
<feature type="domain" description="Methyltransferase type 11" evidence="1">
    <location>
        <begin position="46"/>
        <end position="122"/>
    </location>
</feature>
<evidence type="ECO:0000259" key="1">
    <source>
        <dbReference type="Pfam" id="PF08241"/>
    </source>
</evidence>
<dbReference type="EMBL" id="LT629739">
    <property type="protein sequence ID" value="SDT08353.1"/>
    <property type="molecule type" value="Genomic_DNA"/>
</dbReference>
<dbReference type="GO" id="GO:0032259">
    <property type="term" value="P:methylation"/>
    <property type="evidence" value="ECO:0007669"/>
    <property type="project" value="UniProtKB-KW"/>
</dbReference>
<keyword evidence="3" id="KW-1185">Reference proteome</keyword>
<gene>
    <name evidence="2" type="ORF">SAMN04489751_3713</name>
</gene>